<organism evidence="2">
    <name type="scientific">uncultured Nocardioides sp</name>
    <dbReference type="NCBI Taxonomy" id="198441"/>
    <lineage>
        <taxon>Bacteria</taxon>
        <taxon>Bacillati</taxon>
        <taxon>Actinomycetota</taxon>
        <taxon>Actinomycetes</taxon>
        <taxon>Propionibacteriales</taxon>
        <taxon>Nocardioidaceae</taxon>
        <taxon>Nocardioides</taxon>
        <taxon>environmental samples</taxon>
    </lineage>
</organism>
<evidence type="ECO:0008006" key="3">
    <source>
        <dbReference type="Google" id="ProtNLM"/>
    </source>
</evidence>
<gene>
    <name evidence="2" type="ORF">AVDCRST_MAG60-1306</name>
</gene>
<proteinExistence type="predicted"/>
<evidence type="ECO:0000256" key="1">
    <source>
        <dbReference type="SAM" id="Phobius"/>
    </source>
</evidence>
<keyword evidence="1" id="KW-0472">Membrane</keyword>
<evidence type="ECO:0000313" key="2">
    <source>
        <dbReference type="EMBL" id="CAA9387123.1"/>
    </source>
</evidence>
<accession>A0A6J4NMZ4</accession>
<keyword evidence="1" id="KW-1133">Transmembrane helix</keyword>
<sequence>MLVKTSTYYSSAAALAVATALFLVLGAGALGIIGSGGRADLWYAAALAVGLLGALLTRFRARGMALSMAATAAVTVLIGIGAVTAGLHGDGSAFDVIMISTMYAALFAASAWLFDRAAERSPGSA</sequence>
<feature type="transmembrane region" description="Helical" evidence="1">
    <location>
        <begin position="66"/>
        <end position="87"/>
    </location>
</feature>
<name>A0A6J4NMZ4_9ACTN</name>
<dbReference type="AlphaFoldDB" id="A0A6J4NMZ4"/>
<keyword evidence="1" id="KW-0812">Transmembrane</keyword>
<dbReference type="EMBL" id="CADCUN010000139">
    <property type="protein sequence ID" value="CAA9387123.1"/>
    <property type="molecule type" value="Genomic_DNA"/>
</dbReference>
<reference evidence="2" key="1">
    <citation type="submission" date="2020-02" db="EMBL/GenBank/DDBJ databases">
        <authorList>
            <person name="Meier V. D."/>
        </authorList>
    </citation>
    <scope>NUCLEOTIDE SEQUENCE</scope>
    <source>
        <strain evidence="2">AVDCRST_MAG60</strain>
    </source>
</reference>
<feature type="transmembrane region" description="Helical" evidence="1">
    <location>
        <begin position="93"/>
        <end position="114"/>
    </location>
</feature>
<feature type="transmembrane region" description="Helical" evidence="1">
    <location>
        <begin position="41"/>
        <end position="59"/>
    </location>
</feature>
<protein>
    <recommendedName>
        <fullName evidence="3">Integral membrane protein</fullName>
    </recommendedName>
</protein>